<gene>
    <name evidence="2" type="ORF">H9786_04710</name>
</gene>
<evidence type="ECO:0000313" key="2">
    <source>
        <dbReference type="EMBL" id="HJB09821.1"/>
    </source>
</evidence>
<dbReference type="Proteomes" id="UP000823823">
    <property type="component" value="Unassembled WGS sequence"/>
</dbReference>
<comment type="caution">
    <text evidence="2">The sequence shown here is derived from an EMBL/GenBank/DDBJ whole genome shotgun (WGS) entry which is preliminary data.</text>
</comment>
<accession>A0A9D2LC40</accession>
<dbReference type="AlphaFoldDB" id="A0A9D2LC40"/>
<keyword evidence="1" id="KW-0472">Membrane</keyword>
<evidence type="ECO:0000256" key="1">
    <source>
        <dbReference type="SAM" id="Phobius"/>
    </source>
</evidence>
<keyword evidence="1" id="KW-0812">Transmembrane</keyword>
<dbReference type="EMBL" id="DWZH01000036">
    <property type="protein sequence ID" value="HJB09821.1"/>
    <property type="molecule type" value="Genomic_DNA"/>
</dbReference>
<organism evidence="2 3">
    <name type="scientific">Candidatus Brachybacterium merdavium</name>
    <dbReference type="NCBI Taxonomy" id="2838513"/>
    <lineage>
        <taxon>Bacteria</taxon>
        <taxon>Bacillati</taxon>
        <taxon>Actinomycetota</taxon>
        <taxon>Actinomycetes</taxon>
        <taxon>Micrococcales</taxon>
        <taxon>Dermabacteraceae</taxon>
        <taxon>Brachybacterium</taxon>
    </lineage>
</organism>
<evidence type="ECO:0000313" key="3">
    <source>
        <dbReference type="Proteomes" id="UP000823823"/>
    </source>
</evidence>
<feature type="transmembrane region" description="Helical" evidence="1">
    <location>
        <begin position="183"/>
        <end position="202"/>
    </location>
</feature>
<sequence>MVIILIALASLLGHQRTEGRLSENLHVVFWYFDVGREYNLATWYNSGLWLVMGALAAAIAVARPALHRSWWLLAGVALFASVDEYLEVHERLDVPGDVLAQHLPVEIGFTWVLVGAPIALVVGALLLRLVLSLPRRATLGVLLGGALFLTGAVGIETINGRILVANDMVVDNAYIYSTMVEELLEMSGVAVALSALVSLIQYDAGRGVLRLDPAVQVGRVRAGASVP</sequence>
<feature type="transmembrane region" description="Helical" evidence="1">
    <location>
        <begin position="139"/>
        <end position="163"/>
    </location>
</feature>
<proteinExistence type="predicted"/>
<feature type="transmembrane region" description="Helical" evidence="1">
    <location>
        <begin position="108"/>
        <end position="127"/>
    </location>
</feature>
<keyword evidence="1" id="KW-1133">Transmembrane helix</keyword>
<feature type="transmembrane region" description="Helical" evidence="1">
    <location>
        <begin position="43"/>
        <end position="62"/>
    </location>
</feature>
<protein>
    <submittedName>
        <fullName evidence="2">Uncharacterized protein</fullName>
    </submittedName>
</protein>
<reference evidence="2" key="2">
    <citation type="submission" date="2021-04" db="EMBL/GenBank/DDBJ databases">
        <authorList>
            <person name="Gilroy R."/>
        </authorList>
    </citation>
    <scope>NUCLEOTIDE SEQUENCE</scope>
    <source>
        <strain evidence="2">ChiHjej13B12-24818</strain>
    </source>
</reference>
<reference evidence="2" key="1">
    <citation type="journal article" date="2021" name="PeerJ">
        <title>Extensive microbial diversity within the chicken gut microbiome revealed by metagenomics and culture.</title>
        <authorList>
            <person name="Gilroy R."/>
            <person name="Ravi A."/>
            <person name="Getino M."/>
            <person name="Pursley I."/>
            <person name="Horton D.L."/>
            <person name="Alikhan N.F."/>
            <person name="Baker D."/>
            <person name="Gharbi K."/>
            <person name="Hall N."/>
            <person name="Watson M."/>
            <person name="Adriaenssens E.M."/>
            <person name="Foster-Nyarko E."/>
            <person name="Jarju S."/>
            <person name="Secka A."/>
            <person name="Antonio M."/>
            <person name="Oren A."/>
            <person name="Chaudhuri R.R."/>
            <person name="La Ragione R."/>
            <person name="Hildebrand F."/>
            <person name="Pallen M.J."/>
        </authorList>
    </citation>
    <scope>NUCLEOTIDE SEQUENCE</scope>
    <source>
        <strain evidence="2">ChiHjej13B12-24818</strain>
    </source>
</reference>
<name>A0A9D2LC40_9MICO</name>